<dbReference type="GO" id="GO:0015031">
    <property type="term" value="P:protein transport"/>
    <property type="evidence" value="ECO:0007669"/>
    <property type="project" value="UniProtKB-KW"/>
</dbReference>
<keyword evidence="3" id="KW-0268">Exocytosis</keyword>
<dbReference type="eggNOG" id="KOG2344">
    <property type="taxonomic scope" value="Eukaryota"/>
</dbReference>
<gene>
    <name evidence="5" type="primary">LOC102711893</name>
</gene>
<evidence type="ECO:0000256" key="1">
    <source>
        <dbReference type="ARBA" id="ARBA00006756"/>
    </source>
</evidence>
<dbReference type="GO" id="GO:0000145">
    <property type="term" value="C:exocyst"/>
    <property type="evidence" value="ECO:0007669"/>
    <property type="project" value="InterPro"/>
</dbReference>
<dbReference type="OMA" id="FPQYTMG"/>
<dbReference type="Proteomes" id="UP000006038">
    <property type="component" value="Chromosome 6"/>
</dbReference>
<evidence type="ECO:0000259" key="4">
    <source>
        <dbReference type="Pfam" id="PF03081"/>
    </source>
</evidence>
<comment type="function">
    <text evidence="3">Component of the exocyst complex.</text>
</comment>
<dbReference type="GO" id="GO:0006887">
    <property type="term" value="P:exocytosis"/>
    <property type="evidence" value="ECO:0007669"/>
    <property type="project" value="UniProtKB-KW"/>
</dbReference>
<dbReference type="InterPro" id="IPR046364">
    <property type="entry name" value="Exo70_C"/>
</dbReference>
<accession>J3MD06</accession>
<keyword evidence="3" id="KW-0653">Protein transport</keyword>
<organism evidence="5">
    <name type="scientific">Oryza brachyantha</name>
    <name type="common">malo sina</name>
    <dbReference type="NCBI Taxonomy" id="4533"/>
    <lineage>
        <taxon>Eukaryota</taxon>
        <taxon>Viridiplantae</taxon>
        <taxon>Streptophyta</taxon>
        <taxon>Embryophyta</taxon>
        <taxon>Tracheophyta</taxon>
        <taxon>Spermatophyta</taxon>
        <taxon>Magnoliopsida</taxon>
        <taxon>Liliopsida</taxon>
        <taxon>Poales</taxon>
        <taxon>Poaceae</taxon>
        <taxon>BOP clade</taxon>
        <taxon>Oryzoideae</taxon>
        <taxon>Oryzeae</taxon>
        <taxon>Oryzinae</taxon>
        <taxon>Oryza</taxon>
    </lineage>
</organism>
<dbReference type="GO" id="GO:0005546">
    <property type="term" value="F:phosphatidylinositol-4,5-bisphosphate binding"/>
    <property type="evidence" value="ECO:0007669"/>
    <property type="project" value="InterPro"/>
</dbReference>
<dbReference type="InterPro" id="IPR016159">
    <property type="entry name" value="Cullin_repeat-like_dom_sf"/>
</dbReference>
<dbReference type="AlphaFoldDB" id="J3MD06"/>
<keyword evidence="2 3" id="KW-0813">Transport</keyword>
<dbReference type="InterPro" id="IPR004140">
    <property type="entry name" value="Exo70"/>
</dbReference>
<dbReference type="STRING" id="4533.J3MD06"/>
<evidence type="ECO:0000313" key="6">
    <source>
        <dbReference type="Proteomes" id="UP000006038"/>
    </source>
</evidence>
<name>J3MD06_ORYBR</name>
<dbReference type="Pfam" id="PF03081">
    <property type="entry name" value="Exo70_C"/>
    <property type="match status" value="1"/>
</dbReference>
<dbReference type="PANTHER" id="PTHR12542">
    <property type="entry name" value="EXOCYST COMPLEX PROTEIN EXO70"/>
    <property type="match status" value="1"/>
</dbReference>
<dbReference type="HOGENOM" id="CLU_010236_5_1_1"/>
<proteinExistence type="inferred from homology"/>
<keyword evidence="6" id="KW-1185">Reference proteome</keyword>
<protein>
    <recommendedName>
        <fullName evidence="3">Exocyst subunit Exo70 family protein</fullName>
    </recommendedName>
</protein>
<evidence type="ECO:0000256" key="2">
    <source>
        <dbReference type="ARBA" id="ARBA00022448"/>
    </source>
</evidence>
<evidence type="ECO:0000313" key="5">
    <source>
        <dbReference type="EnsemblPlants" id="OB06G19000.1"/>
    </source>
</evidence>
<dbReference type="EnsemblPlants" id="OB06G19000.1">
    <property type="protein sequence ID" value="OB06G19000.1"/>
    <property type="gene ID" value="OB06G19000"/>
</dbReference>
<reference evidence="5" key="2">
    <citation type="submission" date="2013-04" db="UniProtKB">
        <authorList>
            <consortium name="EnsemblPlants"/>
        </authorList>
    </citation>
    <scope>IDENTIFICATION</scope>
</reference>
<feature type="domain" description="Exocyst complex subunit Exo70 C-terminal" evidence="4">
    <location>
        <begin position="269"/>
        <end position="609"/>
    </location>
</feature>
<dbReference type="Gramene" id="OB06G19000.1">
    <property type="protein sequence ID" value="OB06G19000.1"/>
    <property type="gene ID" value="OB06G19000"/>
</dbReference>
<dbReference type="PANTHER" id="PTHR12542:SF113">
    <property type="entry name" value="EXOCYST SUBUNIT EXO70 FAMILY PROTEIN"/>
    <property type="match status" value="1"/>
</dbReference>
<evidence type="ECO:0000256" key="3">
    <source>
        <dbReference type="RuleBase" id="RU365026"/>
    </source>
</evidence>
<comment type="similarity">
    <text evidence="1 3">Belongs to the EXO70 family.</text>
</comment>
<sequence length="614" mass="69221">MVIVLKAETCPYGTVLKRRKWRCSPREPAQSPVAGVVGSSGSAAELGRRMLEAAEEAVSRWASQEAAGDGGYGVSDLAGLVPAVRDLISLASNGGAYSQRARFALEFAMEHLEDDFRQVLISSTYFHPPDNLPASLYDSIALPVRSFSFSSITNLEAARLSSFTTSSGDDSPTYSTGHSRHSLSLEKVHLYLIDPEASIVLKDIAELMMLAGYASNLSRVYGEIRNRTLMQCLCLLGIQIELKSYNPTSAPVESECNMQLYLDQQNMQMWIQALRVIVGIVFPEERQACTQIFGSDNKVEVDCFASATTRVIQQLLAFGSLITNVKEQYEKLPLLIQMHDEFVRLKPSMEAWYGNAKDVISQEAGVLLDKLREEALRLLFKLSDAQTNHESYERIVLDGSVLPFPQYTMGVIKQLASYSDTLNLILPVEVGGDGTVTMNPWKTYVLTLLTQMQLNTDDKSKSYKDERLQHIFLMNNAMYVLEKSRSPDLKILFEDRWITEQLTQVERHATAYLRASWAGALFHLSDADFRQRNDPAGRLKSFNSTFREISRVQTTWKIPNPQLRQHLRLVILQQIILAYRTFLKRFGNLLKDPSKSIKYTPEDIENHVLDLFEG</sequence>
<dbReference type="Gene3D" id="1.20.1280.170">
    <property type="entry name" value="Exocyst complex component Exo70"/>
    <property type="match status" value="1"/>
</dbReference>
<reference evidence="5" key="1">
    <citation type="journal article" date="2013" name="Nat. Commun.">
        <title>Whole-genome sequencing of Oryza brachyantha reveals mechanisms underlying Oryza genome evolution.</title>
        <authorList>
            <person name="Chen J."/>
            <person name="Huang Q."/>
            <person name="Gao D."/>
            <person name="Wang J."/>
            <person name="Lang Y."/>
            <person name="Liu T."/>
            <person name="Li B."/>
            <person name="Bai Z."/>
            <person name="Luis Goicoechea J."/>
            <person name="Liang C."/>
            <person name="Chen C."/>
            <person name="Zhang W."/>
            <person name="Sun S."/>
            <person name="Liao Y."/>
            <person name="Zhang X."/>
            <person name="Yang L."/>
            <person name="Song C."/>
            <person name="Wang M."/>
            <person name="Shi J."/>
            <person name="Liu G."/>
            <person name="Liu J."/>
            <person name="Zhou H."/>
            <person name="Zhou W."/>
            <person name="Yu Q."/>
            <person name="An N."/>
            <person name="Chen Y."/>
            <person name="Cai Q."/>
            <person name="Wang B."/>
            <person name="Liu B."/>
            <person name="Min J."/>
            <person name="Huang Y."/>
            <person name="Wu H."/>
            <person name="Li Z."/>
            <person name="Zhang Y."/>
            <person name="Yin Y."/>
            <person name="Song W."/>
            <person name="Jiang J."/>
            <person name="Jackson S.A."/>
            <person name="Wing R.A."/>
            <person name="Wang J."/>
            <person name="Chen M."/>
        </authorList>
    </citation>
    <scope>NUCLEOTIDE SEQUENCE [LARGE SCALE GENOMIC DNA]</scope>
    <source>
        <strain evidence="5">cv. IRGC 101232</strain>
    </source>
</reference>
<dbReference type="SUPFAM" id="SSF74788">
    <property type="entry name" value="Cullin repeat-like"/>
    <property type="match status" value="1"/>
</dbReference>